<evidence type="ECO:0000313" key="2">
    <source>
        <dbReference type="EMBL" id="MCB2407481.1"/>
    </source>
</evidence>
<dbReference type="InterPro" id="IPR018640">
    <property type="entry name" value="DUF2063"/>
</dbReference>
<reference evidence="2" key="1">
    <citation type="submission" date="2021-10" db="EMBL/GenBank/DDBJ databases">
        <authorList>
            <person name="Dean J.D."/>
            <person name="Kim M.K."/>
            <person name="Newey C.N."/>
            <person name="Stoker T.S."/>
            <person name="Thompson D.W."/>
            <person name="Grose J.H."/>
        </authorList>
    </citation>
    <scope>NUCLEOTIDE SEQUENCE</scope>
    <source>
        <strain evidence="2">BT178</strain>
    </source>
</reference>
<evidence type="ECO:0000259" key="1">
    <source>
        <dbReference type="Pfam" id="PF09836"/>
    </source>
</evidence>
<keyword evidence="2" id="KW-0238">DNA-binding</keyword>
<accession>A0ABS8AS04</accession>
<evidence type="ECO:0000313" key="3">
    <source>
        <dbReference type="Proteomes" id="UP001165296"/>
    </source>
</evidence>
<proteinExistence type="predicted"/>
<comment type="caution">
    <text evidence="2">The sequence shown here is derived from an EMBL/GenBank/DDBJ whole genome shotgun (WGS) entry which is preliminary data.</text>
</comment>
<dbReference type="InterPro" id="IPR044922">
    <property type="entry name" value="DUF2063_N_sf"/>
</dbReference>
<protein>
    <submittedName>
        <fullName evidence="2">DNA-binding domain-containing protein</fullName>
    </submittedName>
</protein>
<dbReference type="EMBL" id="JAJADR010000001">
    <property type="protein sequence ID" value="MCB2407481.1"/>
    <property type="molecule type" value="Genomic_DNA"/>
</dbReference>
<dbReference type="Proteomes" id="UP001165296">
    <property type="component" value="Unassembled WGS sequence"/>
</dbReference>
<gene>
    <name evidence="2" type="ORF">LGH74_05795</name>
</gene>
<sequence length="284" mass="31868">MAESAFTLAQVQHWMQTVLTDSAGLGAAMRGAAAQAVLPLQPADIEQLIAPSSRMSGGQRLAVYQRGYFARLLECMAGQFRVLKQALGEELFEDFAREYLAVYPSETYTLGELGARFAQFLAETRPDLDAPPEEREAWPDFMIDLARLERAAFVVFDAPGSEQQPAVDWSAVADAALRLAPGCELLRFRYPVNGYYQAVYRGENPPLPPAQLNFLAITRVNFQLVMFELQPLQFQFLQQLQQGRTVQEAVAMLATQLEMGQVPAEVLWRIWRAKWLPRGFFVAS</sequence>
<feature type="domain" description="Putative DNA-binding" evidence="1">
    <location>
        <begin position="11"/>
        <end position="121"/>
    </location>
</feature>
<dbReference type="RefSeq" id="WP_226173284.1">
    <property type="nucleotide sequence ID" value="NZ_JAJADR010000001.1"/>
</dbReference>
<keyword evidence="3" id="KW-1185">Reference proteome</keyword>
<dbReference type="Gene3D" id="1.10.150.690">
    <property type="entry name" value="DUF2063"/>
    <property type="match status" value="1"/>
</dbReference>
<name>A0ABS8AS04_9BACT</name>
<dbReference type="Pfam" id="PF09836">
    <property type="entry name" value="DUF2063"/>
    <property type="match status" value="1"/>
</dbReference>
<organism evidence="2 3">
    <name type="scientific">Hymenobacter lucidus</name>
    <dbReference type="NCBI Taxonomy" id="2880930"/>
    <lineage>
        <taxon>Bacteria</taxon>
        <taxon>Pseudomonadati</taxon>
        <taxon>Bacteroidota</taxon>
        <taxon>Cytophagia</taxon>
        <taxon>Cytophagales</taxon>
        <taxon>Hymenobacteraceae</taxon>
        <taxon>Hymenobacter</taxon>
    </lineage>
</organism>
<dbReference type="GO" id="GO:0003677">
    <property type="term" value="F:DNA binding"/>
    <property type="evidence" value="ECO:0007669"/>
    <property type="project" value="UniProtKB-KW"/>
</dbReference>